<organism evidence="8 9">
    <name type="scientific">Mycolicibacterium septicum DSM 44393</name>
    <dbReference type="NCBI Taxonomy" id="1341646"/>
    <lineage>
        <taxon>Bacteria</taxon>
        <taxon>Bacillati</taxon>
        <taxon>Actinomycetota</taxon>
        <taxon>Actinomycetes</taxon>
        <taxon>Mycobacteriales</taxon>
        <taxon>Mycobacteriaceae</taxon>
        <taxon>Mycolicibacterium</taxon>
    </lineage>
</organism>
<comment type="similarity">
    <text evidence="1">Belongs to the sigma-70 factor family. ECF subfamily.</text>
</comment>
<dbReference type="InterPro" id="IPR007630">
    <property type="entry name" value="RNA_pol_sigma70_r4"/>
</dbReference>
<keyword evidence="4" id="KW-0238">DNA-binding</keyword>
<reference evidence="8 9" key="1">
    <citation type="submission" date="2020-04" db="EMBL/GenBank/DDBJ databases">
        <title>MicrobeNet Type strains.</title>
        <authorList>
            <person name="Nicholson A.C."/>
        </authorList>
    </citation>
    <scope>NUCLEOTIDE SEQUENCE [LARGE SCALE GENOMIC DNA]</scope>
    <source>
        <strain evidence="8 9">ATCC 700731</strain>
    </source>
</reference>
<dbReference type="InterPro" id="IPR039425">
    <property type="entry name" value="RNA_pol_sigma-70-like"/>
</dbReference>
<evidence type="ECO:0000256" key="4">
    <source>
        <dbReference type="ARBA" id="ARBA00023125"/>
    </source>
</evidence>
<dbReference type="SUPFAM" id="SSF88659">
    <property type="entry name" value="Sigma3 and sigma4 domains of RNA polymerase sigma factors"/>
    <property type="match status" value="1"/>
</dbReference>
<evidence type="ECO:0000259" key="7">
    <source>
        <dbReference type="Pfam" id="PF04545"/>
    </source>
</evidence>
<evidence type="ECO:0000256" key="1">
    <source>
        <dbReference type="ARBA" id="ARBA00010641"/>
    </source>
</evidence>
<sequence>MADPGRPDGDLDNVLRRVARQDAAAFAMFYDSTRARVFGLVSQILRDPGYSEETTQEIYLQVWRNAASFDPTMGSAMAWLVTLAHRRAVDRVRSEEAAHRRDSRYAATSGEPPVDVVVERATLSEEHRQVVDCLDGLSDVQRRCIELAYYRGLTYPQVSERIAVNLATVKSRIRNGLRNLRRCMGTA</sequence>
<dbReference type="InterPro" id="IPR014284">
    <property type="entry name" value="RNA_pol_sigma-70_dom"/>
</dbReference>
<proteinExistence type="inferred from homology"/>
<protein>
    <submittedName>
        <fullName evidence="8">ECF RNA polymerase sigma factor SigK</fullName>
    </submittedName>
</protein>
<name>A0A7X6RXR9_9MYCO</name>
<dbReference type="Proteomes" id="UP000518188">
    <property type="component" value="Unassembled WGS sequence"/>
</dbReference>
<dbReference type="SUPFAM" id="SSF88946">
    <property type="entry name" value="Sigma2 domain of RNA polymerase sigma factors"/>
    <property type="match status" value="1"/>
</dbReference>
<keyword evidence="3" id="KW-0731">Sigma factor</keyword>
<dbReference type="GO" id="GO:0016987">
    <property type="term" value="F:sigma factor activity"/>
    <property type="evidence" value="ECO:0007669"/>
    <property type="project" value="UniProtKB-KW"/>
</dbReference>
<dbReference type="EMBL" id="JAAXPJ010000007">
    <property type="protein sequence ID" value="NKZ12951.1"/>
    <property type="molecule type" value="Genomic_DNA"/>
</dbReference>
<dbReference type="RefSeq" id="WP_044514112.1">
    <property type="nucleotide sequence ID" value="NZ_HG322951.1"/>
</dbReference>
<dbReference type="GO" id="GO:0006352">
    <property type="term" value="P:DNA-templated transcription initiation"/>
    <property type="evidence" value="ECO:0007669"/>
    <property type="project" value="InterPro"/>
</dbReference>
<dbReference type="AlphaFoldDB" id="A0A7X6RXR9"/>
<accession>A0A7X6RXR9</accession>
<dbReference type="Pfam" id="PF04545">
    <property type="entry name" value="Sigma70_r4"/>
    <property type="match status" value="1"/>
</dbReference>
<dbReference type="InterPro" id="IPR007627">
    <property type="entry name" value="RNA_pol_sigma70_r2"/>
</dbReference>
<gene>
    <name evidence="8" type="primary">sigK</name>
    <name evidence="8" type="ORF">HGA11_18425</name>
</gene>
<dbReference type="InterPro" id="IPR013324">
    <property type="entry name" value="RNA_pol_sigma_r3/r4-like"/>
</dbReference>
<dbReference type="GO" id="GO:0003677">
    <property type="term" value="F:DNA binding"/>
    <property type="evidence" value="ECO:0007669"/>
    <property type="project" value="UniProtKB-KW"/>
</dbReference>
<dbReference type="NCBIfam" id="TIGR02937">
    <property type="entry name" value="sigma70-ECF"/>
    <property type="match status" value="1"/>
</dbReference>
<dbReference type="InterPro" id="IPR013325">
    <property type="entry name" value="RNA_pol_sigma_r2"/>
</dbReference>
<dbReference type="Gene3D" id="1.10.10.10">
    <property type="entry name" value="Winged helix-like DNA-binding domain superfamily/Winged helix DNA-binding domain"/>
    <property type="match status" value="1"/>
</dbReference>
<dbReference type="NCBIfam" id="NF007228">
    <property type="entry name" value="PRK09646.1"/>
    <property type="match status" value="1"/>
</dbReference>
<evidence type="ECO:0000256" key="3">
    <source>
        <dbReference type="ARBA" id="ARBA00023082"/>
    </source>
</evidence>
<feature type="domain" description="RNA polymerase sigma-70 region 4" evidence="7">
    <location>
        <begin position="133"/>
        <end position="181"/>
    </location>
</feature>
<evidence type="ECO:0000256" key="5">
    <source>
        <dbReference type="ARBA" id="ARBA00023163"/>
    </source>
</evidence>
<keyword evidence="2" id="KW-0805">Transcription regulation</keyword>
<evidence type="ECO:0000259" key="6">
    <source>
        <dbReference type="Pfam" id="PF04542"/>
    </source>
</evidence>
<dbReference type="InterPro" id="IPR036388">
    <property type="entry name" value="WH-like_DNA-bd_sf"/>
</dbReference>
<dbReference type="PANTHER" id="PTHR43133">
    <property type="entry name" value="RNA POLYMERASE ECF-TYPE SIGMA FACTO"/>
    <property type="match status" value="1"/>
</dbReference>
<keyword evidence="5" id="KW-0804">Transcription</keyword>
<comment type="caution">
    <text evidence="8">The sequence shown here is derived from an EMBL/GenBank/DDBJ whole genome shotgun (WGS) entry which is preliminary data.</text>
</comment>
<evidence type="ECO:0000313" key="8">
    <source>
        <dbReference type="EMBL" id="NKZ12951.1"/>
    </source>
</evidence>
<dbReference type="CDD" id="cd06171">
    <property type="entry name" value="Sigma70_r4"/>
    <property type="match status" value="1"/>
</dbReference>
<feature type="domain" description="RNA polymerase sigma-70 region 2" evidence="6">
    <location>
        <begin position="30"/>
        <end position="95"/>
    </location>
</feature>
<evidence type="ECO:0000256" key="2">
    <source>
        <dbReference type="ARBA" id="ARBA00023015"/>
    </source>
</evidence>
<dbReference type="PANTHER" id="PTHR43133:SF66">
    <property type="entry name" value="ECF RNA POLYMERASE SIGMA FACTOR SIGK"/>
    <property type="match status" value="1"/>
</dbReference>
<evidence type="ECO:0000313" key="9">
    <source>
        <dbReference type="Proteomes" id="UP000518188"/>
    </source>
</evidence>
<dbReference type="Pfam" id="PF04542">
    <property type="entry name" value="Sigma70_r2"/>
    <property type="match status" value="1"/>
</dbReference>
<dbReference type="Gene3D" id="1.10.1740.10">
    <property type="match status" value="1"/>
</dbReference>